<protein>
    <submittedName>
        <fullName evidence="3">RPS16A protein</fullName>
    </submittedName>
</protein>
<evidence type="ECO:0000256" key="1">
    <source>
        <dbReference type="ARBA" id="ARBA00022884"/>
    </source>
</evidence>
<keyword evidence="1" id="KW-0694">RNA-binding</keyword>
<dbReference type="OrthoDB" id="10341717at2759"/>
<feature type="compositionally biased region" description="Basic residues" evidence="2">
    <location>
        <begin position="318"/>
        <end position="329"/>
    </location>
</feature>
<dbReference type="GO" id="GO:0003723">
    <property type="term" value="F:RNA binding"/>
    <property type="evidence" value="ECO:0007669"/>
    <property type="project" value="UniProtKB-KW"/>
</dbReference>
<proteinExistence type="predicted"/>
<organism evidence="3 4">
    <name type="scientific">Symbiodinium natans</name>
    <dbReference type="NCBI Taxonomy" id="878477"/>
    <lineage>
        <taxon>Eukaryota</taxon>
        <taxon>Sar</taxon>
        <taxon>Alveolata</taxon>
        <taxon>Dinophyceae</taxon>
        <taxon>Suessiales</taxon>
        <taxon>Symbiodiniaceae</taxon>
        <taxon>Symbiodinium</taxon>
    </lineage>
</organism>
<dbReference type="AlphaFoldDB" id="A0A812N9F8"/>
<dbReference type="Proteomes" id="UP000604046">
    <property type="component" value="Unassembled WGS sequence"/>
</dbReference>
<evidence type="ECO:0000313" key="4">
    <source>
        <dbReference type="Proteomes" id="UP000604046"/>
    </source>
</evidence>
<dbReference type="Gene3D" id="3.30.110.20">
    <property type="entry name" value="Alba-like domain"/>
    <property type="match status" value="1"/>
</dbReference>
<comment type="caution">
    <text evidence="3">The sequence shown here is derived from an EMBL/GenBank/DDBJ whole genome shotgun (WGS) entry which is preliminary data.</text>
</comment>
<accession>A0A812N9F8</accession>
<keyword evidence="4" id="KW-1185">Reference proteome</keyword>
<evidence type="ECO:0000313" key="3">
    <source>
        <dbReference type="EMBL" id="CAE7295371.1"/>
    </source>
</evidence>
<name>A0A812N9F8_9DINO</name>
<reference evidence="3" key="1">
    <citation type="submission" date="2021-02" db="EMBL/GenBank/DDBJ databases">
        <authorList>
            <person name="Dougan E. K."/>
            <person name="Rhodes N."/>
            <person name="Thang M."/>
            <person name="Chan C."/>
        </authorList>
    </citation>
    <scope>NUCLEOTIDE SEQUENCE</scope>
</reference>
<sequence>MVLRGPARVSAFLGGLCLFGAWQRAWVLQTPLARKAIQRKATSGQTLPALSELEEYTGKVYNVRSETDMKSLADHVVREAAQGLATDSLGVKAASVIVKACATAMTLDFDGQIVAMALDWVTKKPHGRALREGAMEVTALRTHFQLVANRPIPKQVPLLVGRNTNVGQLGGAILGRIQQAGEAVIHVAGPERTMSALRAVVAADRLWSVDERNSEASGGSHRSRVLVSASWQSDAPGKAYLRPAVPVGAAWAKAATCDERFRTDFRRWQKKSVPAAGCSLLKHFAVKRKHEEDAKSKASAASAASAASVNGSEEKVKAKQLKFTKRLPKAKAASKAPQPSVNPGVATPQRGGVAREEVQRDVQGMSSPPSKGVPAAEDA</sequence>
<feature type="compositionally biased region" description="Low complexity" evidence="2">
    <location>
        <begin position="330"/>
        <end position="339"/>
    </location>
</feature>
<feature type="region of interest" description="Disordered" evidence="2">
    <location>
        <begin position="293"/>
        <end position="379"/>
    </location>
</feature>
<dbReference type="InterPro" id="IPR036882">
    <property type="entry name" value="Alba-like_dom_sf"/>
</dbReference>
<dbReference type="EMBL" id="CAJNDS010002002">
    <property type="protein sequence ID" value="CAE7295371.1"/>
    <property type="molecule type" value="Genomic_DNA"/>
</dbReference>
<feature type="compositionally biased region" description="Low complexity" evidence="2">
    <location>
        <begin position="297"/>
        <end position="308"/>
    </location>
</feature>
<gene>
    <name evidence="3" type="primary">RPS16A</name>
    <name evidence="3" type="ORF">SNAT2548_LOCUS15552</name>
</gene>
<evidence type="ECO:0000256" key="2">
    <source>
        <dbReference type="SAM" id="MobiDB-lite"/>
    </source>
</evidence>